<accession>A0A172TAI7</accession>
<dbReference type="Proteomes" id="UP000077363">
    <property type="component" value="Chromosome"/>
</dbReference>
<keyword evidence="3" id="KW-1185">Reference proteome</keyword>
<evidence type="ECO:0000256" key="1">
    <source>
        <dbReference type="SAM" id="Phobius"/>
    </source>
</evidence>
<evidence type="ECO:0000313" key="3">
    <source>
        <dbReference type="Proteomes" id="UP000077363"/>
    </source>
</evidence>
<name>A0A172TAI7_9DEIO</name>
<organism evidence="2 3">
    <name type="scientific">Deinococcus puniceus</name>
    <dbReference type="NCBI Taxonomy" id="1182568"/>
    <lineage>
        <taxon>Bacteria</taxon>
        <taxon>Thermotogati</taxon>
        <taxon>Deinococcota</taxon>
        <taxon>Deinococci</taxon>
        <taxon>Deinococcales</taxon>
        <taxon>Deinococcaceae</taxon>
        <taxon>Deinococcus</taxon>
    </lineage>
</organism>
<dbReference type="EMBL" id="CP011387">
    <property type="protein sequence ID" value="ANE43972.1"/>
    <property type="molecule type" value="Genomic_DNA"/>
</dbReference>
<feature type="transmembrane region" description="Helical" evidence="1">
    <location>
        <begin position="43"/>
        <end position="69"/>
    </location>
</feature>
<reference evidence="2 3" key="1">
    <citation type="submission" date="2015-01" db="EMBL/GenBank/DDBJ databases">
        <title>Deinococcus puniceus/DY1/ whole genome sequencing.</title>
        <authorList>
            <person name="Kim M.K."/>
            <person name="Srinivasan S."/>
            <person name="Lee J.-J."/>
        </authorList>
    </citation>
    <scope>NUCLEOTIDE SEQUENCE [LARGE SCALE GENOMIC DNA]</scope>
    <source>
        <strain evidence="2 3">DY1</strain>
    </source>
</reference>
<dbReference type="PATRIC" id="fig|1182568.3.peg.1978"/>
<keyword evidence="1" id="KW-1133">Transmembrane helix</keyword>
<dbReference type="OrthoDB" id="72160at2"/>
<dbReference type="AlphaFoldDB" id="A0A172TAI7"/>
<evidence type="ECO:0000313" key="2">
    <source>
        <dbReference type="EMBL" id="ANE43972.1"/>
    </source>
</evidence>
<keyword evidence="1" id="KW-0472">Membrane</keyword>
<sequence length="122" mass="13193">MRLVSFLQVLLLLALAAYLLLVALENPQVVRLPLPFGRGELSLPVGAAVALFLVTGAVYATLLFVPPLWNVRAKRRRDVRERSALEQRLAATLQARLGAMTPANLAPAAPTESEQTPQGTQP</sequence>
<protein>
    <submittedName>
        <fullName evidence="2">Uncharacterized protein</fullName>
    </submittedName>
</protein>
<dbReference type="KEGG" id="dpu:SU48_09495"/>
<dbReference type="GO" id="GO:0005886">
    <property type="term" value="C:plasma membrane"/>
    <property type="evidence" value="ECO:0007669"/>
    <property type="project" value="InterPro"/>
</dbReference>
<gene>
    <name evidence="2" type="ORF">SU48_09495</name>
</gene>
<dbReference type="STRING" id="1182568.SU48_09495"/>
<dbReference type="RefSeq" id="WP_064015044.1">
    <property type="nucleotide sequence ID" value="NZ_CP011387.1"/>
</dbReference>
<keyword evidence="1" id="KW-0812">Transmembrane</keyword>
<proteinExistence type="predicted"/>